<keyword evidence="1" id="KW-0547">Nucleotide-binding</keyword>
<gene>
    <name evidence="4" type="ORF">TrRE_jg7493</name>
</gene>
<evidence type="ECO:0000313" key="4">
    <source>
        <dbReference type="EMBL" id="GMH59709.1"/>
    </source>
</evidence>
<feature type="compositionally biased region" description="Polar residues" evidence="2">
    <location>
        <begin position="1"/>
        <end position="15"/>
    </location>
</feature>
<dbReference type="EMBL" id="BRXZ01003674">
    <property type="protein sequence ID" value="GMH59709.1"/>
    <property type="molecule type" value="Genomic_DNA"/>
</dbReference>
<dbReference type="Pfam" id="PF01504">
    <property type="entry name" value="PIP5K"/>
    <property type="match status" value="1"/>
</dbReference>
<dbReference type="Proteomes" id="UP001165082">
    <property type="component" value="Unassembled WGS sequence"/>
</dbReference>
<dbReference type="Gene3D" id="3.30.810.10">
    <property type="entry name" value="2-Layer Sandwich"/>
    <property type="match status" value="1"/>
</dbReference>
<dbReference type="AlphaFoldDB" id="A0A9W7A099"/>
<feature type="region of interest" description="Disordered" evidence="2">
    <location>
        <begin position="1"/>
        <end position="102"/>
    </location>
</feature>
<feature type="compositionally biased region" description="Polar residues" evidence="2">
    <location>
        <begin position="135"/>
        <end position="151"/>
    </location>
</feature>
<keyword evidence="5" id="KW-1185">Reference proteome</keyword>
<dbReference type="GO" id="GO:0016308">
    <property type="term" value="F:1-phosphatidylinositol-4-phosphate 5-kinase activity"/>
    <property type="evidence" value="ECO:0007669"/>
    <property type="project" value="TreeGrafter"/>
</dbReference>
<name>A0A9W7A099_9STRA</name>
<comment type="caution">
    <text evidence="4">The sequence shown here is derived from an EMBL/GenBank/DDBJ whole genome shotgun (WGS) entry which is preliminary data.</text>
</comment>
<dbReference type="InterPro" id="IPR027484">
    <property type="entry name" value="PInositol-4-P-5-kinase_N"/>
</dbReference>
<feature type="compositionally biased region" description="Acidic residues" evidence="2">
    <location>
        <begin position="163"/>
        <end position="172"/>
    </location>
</feature>
<dbReference type="SUPFAM" id="SSF56104">
    <property type="entry name" value="SAICAR synthase-like"/>
    <property type="match status" value="1"/>
</dbReference>
<reference evidence="4" key="1">
    <citation type="submission" date="2022-07" db="EMBL/GenBank/DDBJ databases">
        <title>Genome analysis of Parmales, a sister group of diatoms, reveals the evolutionary specialization of diatoms from phago-mixotrophs to photoautotrophs.</title>
        <authorList>
            <person name="Ban H."/>
            <person name="Sato S."/>
            <person name="Yoshikawa S."/>
            <person name="Kazumasa Y."/>
            <person name="Nakamura Y."/>
            <person name="Ichinomiya M."/>
            <person name="Saitoh K."/>
            <person name="Sato N."/>
            <person name="Blanc-Mathieu R."/>
            <person name="Endo H."/>
            <person name="Kuwata A."/>
            <person name="Ogata H."/>
        </authorList>
    </citation>
    <scope>NUCLEOTIDE SEQUENCE</scope>
</reference>
<evidence type="ECO:0000313" key="5">
    <source>
        <dbReference type="Proteomes" id="UP001165082"/>
    </source>
</evidence>
<dbReference type="InterPro" id="IPR023610">
    <property type="entry name" value="PInositol-4/5-P-5/4-kinase"/>
</dbReference>
<dbReference type="InterPro" id="IPR027483">
    <property type="entry name" value="PInositol-4-P-4/5-kinase_C_sf"/>
</dbReference>
<dbReference type="InterPro" id="IPR002498">
    <property type="entry name" value="PInositol-4-P-4/5-kinase_core"/>
</dbReference>
<dbReference type="SMART" id="SM00330">
    <property type="entry name" value="PIPKc"/>
    <property type="match status" value="1"/>
</dbReference>
<feature type="compositionally biased region" description="Gly residues" evidence="2">
    <location>
        <begin position="68"/>
        <end position="78"/>
    </location>
</feature>
<proteinExistence type="predicted"/>
<dbReference type="GO" id="GO:0005886">
    <property type="term" value="C:plasma membrane"/>
    <property type="evidence" value="ECO:0007669"/>
    <property type="project" value="TreeGrafter"/>
</dbReference>
<keyword evidence="1" id="KW-0067">ATP-binding</keyword>
<protein>
    <recommendedName>
        <fullName evidence="3">PIPK domain-containing protein</fullName>
    </recommendedName>
</protein>
<organism evidence="4 5">
    <name type="scientific">Triparma retinervis</name>
    <dbReference type="NCBI Taxonomy" id="2557542"/>
    <lineage>
        <taxon>Eukaryota</taxon>
        <taxon>Sar</taxon>
        <taxon>Stramenopiles</taxon>
        <taxon>Ochrophyta</taxon>
        <taxon>Bolidophyceae</taxon>
        <taxon>Parmales</taxon>
        <taxon>Triparmaceae</taxon>
        <taxon>Triparma</taxon>
    </lineage>
</organism>
<dbReference type="OrthoDB" id="2129491at2759"/>
<accession>A0A9W7A099</accession>
<feature type="compositionally biased region" description="Basic and acidic residues" evidence="2">
    <location>
        <begin position="82"/>
        <end position="93"/>
    </location>
</feature>
<evidence type="ECO:0000256" key="1">
    <source>
        <dbReference type="PROSITE-ProRule" id="PRU00781"/>
    </source>
</evidence>
<dbReference type="PANTHER" id="PTHR23086:SF8">
    <property type="entry name" value="PHOSPHATIDYLINOSITOL 5-PHOSPHATE 4-KINASE, ISOFORM A"/>
    <property type="match status" value="1"/>
</dbReference>
<feature type="region of interest" description="Disordered" evidence="2">
    <location>
        <begin position="132"/>
        <end position="172"/>
    </location>
</feature>
<feature type="non-terminal residue" evidence="4">
    <location>
        <position position="445"/>
    </location>
</feature>
<keyword evidence="1" id="KW-0808">Transferase</keyword>
<dbReference type="CDD" id="cd00139">
    <property type="entry name" value="PIPKc"/>
    <property type="match status" value="1"/>
</dbReference>
<evidence type="ECO:0000256" key="2">
    <source>
        <dbReference type="SAM" id="MobiDB-lite"/>
    </source>
</evidence>
<dbReference type="PROSITE" id="PS51455">
    <property type="entry name" value="PIPK"/>
    <property type="match status" value="1"/>
</dbReference>
<feature type="domain" description="PIPK" evidence="3">
    <location>
        <begin position="125"/>
        <end position="445"/>
    </location>
</feature>
<keyword evidence="1" id="KW-0418">Kinase</keyword>
<evidence type="ECO:0000259" key="3">
    <source>
        <dbReference type="PROSITE" id="PS51455"/>
    </source>
</evidence>
<dbReference type="GO" id="GO:0046854">
    <property type="term" value="P:phosphatidylinositol phosphate biosynthetic process"/>
    <property type="evidence" value="ECO:0007669"/>
    <property type="project" value="TreeGrafter"/>
</dbReference>
<dbReference type="GO" id="GO:0005524">
    <property type="term" value="F:ATP binding"/>
    <property type="evidence" value="ECO:0007669"/>
    <property type="project" value="UniProtKB-UniRule"/>
</dbReference>
<dbReference type="Gene3D" id="3.30.800.10">
    <property type="entry name" value="Phosphatidylinositol Phosphate Kinase II Beta"/>
    <property type="match status" value="1"/>
</dbReference>
<dbReference type="PANTHER" id="PTHR23086">
    <property type="entry name" value="PHOSPHATIDYLINOSITOL-4-PHOSPHATE 5-KINASE"/>
    <property type="match status" value="1"/>
</dbReference>
<feature type="region of interest" description="Disordered" evidence="2">
    <location>
        <begin position="425"/>
        <end position="445"/>
    </location>
</feature>
<sequence>MNDNGNSAEGFTTPTKEPAAERPLSEPLAMPPAHEIDEEVLRAVQGNNPENLEGLLPKLGARMSSGVGRDGGGAGVTDGGDDGSRGTKDDSTDRGPSVEGAFEELQAKTAVQLSVRDLHTDENSPADIALKAASTKPSKNGRQKGLSSGASTVGGVKESGGGLDEEEEEDIVPEGKEITAEHAQYALSYGMMLGIRVTQGRRKIGECEEVSDADYMLSLCGDFNYIEFQANSKSGQFFFYSHDGRYMIKTQTKEEGKFLRKLLPSYYEHLKNNNSSLMTRFYGMHRVKMKHINKKMRFVVMASVFHTPLPIHKMFDLKGSTVGREATAEERERNAVMKDNDLTMDNVVMKLGRNRDVFVNTLREDSLWLAKHNIMDYSLLLGIHYDDHQKDSRKAFRTASVQLTDKEIDRQLQMLNDGGIRVYSEEIEGGGEDDRGAANGGDETT</sequence>